<reference evidence="1 2" key="1">
    <citation type="journal article" date="2004" name="Science">
        <title>The genome of the diatom Thalassiosira pseudonana: ecology, evolution, and metabolism.</title>
        <authorList>
            <person name="Armbrust E.V."/>
            <person name="Berges J.A."/>
            <person name="Bowler C."/>
            <person name="Green B.R."/>
            <person name="Martinez D."/>
            <person name="Putnam N.H."/>
            <person name="Zhou S."/>
            <person name="Allen A.E."/>
            <person name="Apt K.E."/>
            <person name="Bechner M."/>
            <person name="Brzezinski M.A."/>
            <person name="Chaal B.K."/>
            <person name="Chiovitti A."/>
            <person name="Davis A.K."/>
            <person name="Demarest M.S."/>
            <person name="Detter J.C."/>
            <person name="Glavina T."/>
            <person name="Goodstein D."/>
            <person name="Hadi M.Z."/>
            <person name="Hellsten U."/>
            <person name="Hildebrand M."/>
            <person name="Jenkins B.D."/>
            <person name="Jurka J."/>
            <person name="Kapitonov V.V."/>
            <person name="Kroger N."/>
            <person name="Lau W.W."/>
            <person name="Lane T.W."/>
            <person name="Larimer F.W."/>
            <person name="Lippmeier J.C."/>
            <person name="Lucas S."/>
            <person name="Medina M."/>
            <person name="Montsant A."/>
            <person name="Obornik M."/>
            <person name="Parker M.S."/>
            <person name="Palenik B."/>
            <person name="Pazour G.J."/>
            <person name="Richardson P.M."/>
            <person name="Rynearson T.A."/>
            <person name="Saito M.A."/>
            <person name="Schwartz D.C."/>
            <person name="Thamatrakoln K."/>
            <person name="Valentin K."/>
            <person name="Vardi A."/>
            <person name="Wilkerson F.P."/>
            <person name="Rokhsar D.S."/>
        </authorList>
    </citation>
    <scope>NUCLEOTIDE SEQUENCE [LARGE SCALE GENOMIC DNA]</scope>
    <source>
        <strain evidence="1 2">CCMP1335</strain>
    </source>
</reference>
<dbReference type="RefSeq" id="XP_002291211.1">
    <property type="nucleotide sequence ID" value="XM_002291175.1"/>
</dbReference>
<dbReference type="eggNOG" id="ENOG502TD6P">
    <property type="taxonomic scope" value="Eukaryota"/>
</dbReference>
<keyword evidence="2" id="KW-1185">Reference proteome</keyword>
<reference evidence="1 2" key="2">
    <citation type="journal article" date="2008" name="Nature">
        <title>The Phaeodactylum genome reveals the evolutionary history of diatom genomes.</title>
        <authorList>
            <person name="Bowler C."/>
            <person name="Allen A.E."/>
            <person name="Badger J.H."/>
            <person name="Grimwood J."/>
            <person name="Jabbari K."/>
            <person name="Kuo A."/>
            <person name="Maheswari U."/>
            <person name="Martens C."/>
            <person name="Maumus F."/>
            <person name="Otillar R.P."/>
            <person name="Rayko E."/>
            <person name="Salamov A."/>
            <person name="Vandepoele K."/>
            <person name="Beszteri B."/>
            <person name="Gruber A."/>
            <person name="Heijde M."/>
            <person name="Katinka M."/>
            <person name="Mock T."/>
            <person name="Valentin K."/>
            <person name="Verret F."/>
            <person name="Berges J.A."/>
            <person name="Brownlee C."/>
            <person name="Cadoret J.P."/>
            <person name="Chiovitti A."/>
            <person name="Choi C.J."/>
            <person name="Coesel S."/>
            <person name="De Martino A."/>
            <person name="Detter J.C."/>
            <person name="Durkin C."/>
            <person name="Falciatore A."/>
            <person name="Fournet J."/>
            <person name="Haruta M."/>
            <person name="Huysman M.J."/>
            <person name="Jenkins B.D."/>
            <person name="Jiroutova K."/>
            <person name="Jorgensen R.E."/>
            <person name="Joubert Y."/>
            <person name="Kaplan A."/>
            <person name="Kroger N."/>
            <person name="Kroth P.G."/>
            <person name="La Roche J."/>
            <person name="Lindquist E."/>
            <person name="Lommer M."/>
            <person name="Martin-Jezequel V."/>
            <person name="Lopez P.J."/>
            <person name="Lucas S."/>
            <person name="Mangogna M."/>
            <person name="McGinnis K."/>
            <person name="Medlin L.K."/>
            <person name="Montsant A."/>
            <person name="Oudot-Le Secq M.P."/>
            <person name="Napoli C."/>
            <person name="Obornik M."/>
            <person name="Parker M.S."/>
            <person name="Petit J.L."/>
            <person name="Porcel B.M."/>
            <person name="Poulsen N."/>
            <person name="Robison M."/>
            <person name="Rychlewski L."/>
            <person name="Rynearson T.A."/>
            <person name="Schmutz J."/>
            <person name="Shapiro H."/>
            <person name="Siaut M."/>
            <person name="Stanley M."/>
            <person name="Sussman M.R."/>
            <person name="Taylor A.R."/>
            <person name="Vardi A."/>
            <person name="von Dassow P."/>
            <person name="Vyverman W."/>
            <person name="Willis A."/>
            <person name="Wyrwicz L.S."/>
            <person name="Rokhsar D.S."/>
            <person name="Weissenbach J."/>
            <person name="Armbrust E.V."/>
            <person name="Green B.R."/>
            <person name="Van de Peer Y."/>
            <person name="Grigoriev I.V."/>
        </authorList>
    </citation>
    <scope>NUCLEOTIDE SEQUENCE [LARGE SCALE GENOMIC DNA]</scope>
    <source>
        <strain evidence="1 2">CCMP1335</strain>
    </source>
</reference>
<dbReference type="Proteomes" id="UP000001449">
    <property type="component" value="Chromosome 6"/>
</dbReference>
<dbReference type="GeneID" id="7444577"/>
<gene>
    <name evidence="1" type="ORF">THAPSDRAFT_6478</name>
</gene>
<evidence type="ECO:0000313" key="1">
    <source>
        <dbReference type="EMBL" id="EED91318.1"/>
    </source>
</evidence>
<dbReference type="EMBL" id="CM000643">
    <property type="protein sequence ID" value="EED91318.1"/>
    <property type="molecule type" value="Genomic_DNA"/>
</dbReference>
<dbReference type="AlphaFoldDB" id="B8C4F5"/>
<accession>B8C4F5</accession>
<evidence type="ECO:0000313" key="2">
    <source>
        <dbReference type="Proteomes" id="UP000001449"/>
    </source>
</evidence>
<sequence length="392" mass="45157">MHHHLLFPSVPALVFFAGAFLLRVIKINHQTATNPRQLLSKLTIYHFKDPKSVSLRASDAVFSSESEPIAVDDDNTVSSVYPSEEQRNNCQIIYVLGVEGATHHGFLPILVSLARNQMNTDGIQYDVQYDSHSLRYGLFGWYDNQGDILREFGNPEEKPRVDDPTLVRNVISQICPNDGQKHVIIEDNSFPCGQSDDPRSYRIHRQQDWLDMSPEELANSWSANNQPTNLYQFYDAYRPYADVKFVVLHRPFLETIASHAKWDTGPAVHSNIIRGFMLILRRFLDAHQFDMATGERLWTLVCVEKHFAKFYDYNDVQVTEARNAMLYNLASFMMWPTKVCHHCFDSWHESEKDYSNVLGNQNMQVLDVHMQWLEGVWPPLSSGASAENQCRI</sequence>
<dbReference type="InParanoid" id="B8C4F5"/>
<name>B8C4F5_THAPS</name>
<dbReference type="KEGG" id="tps:THAPSDRAFT_6478"/>
<dbReference type="HOGENOM" id="CLU_059285_0_0_1"/>
<proteinExistence type="predicted"/>
<protein>
    <submittedName>
        <fullName evidence="1">Uncharacterized protein</fullName>
    </submittedName>
</protein>
<organism evidence="1 2">
    <name type="scientific">Thalassiosira pseudonana</name>
    <name type="common">Marine diatom</name>
    <name type="synonym">Cyclotella nana</name>
    <dbReference type="NCBI Taxonomy" id="35128"/>
    <lineage>
        <taxon>Eukaryota</taxon>
        <taxon>Sar</taxon>
        <taxon>Stramenopiles</taxon>
        <taxon>Ochrophyta</taxon>
        <taxon>Bacillariophyta</taxon>
        <taxon>Coscinodiscophyceae</taxon>
        <taxon>Thalassiosirophycidae</taxon>
        <taxon>Thalassiosirales</taxon>
        <taxon>Thalassiosiraceae</taxon>
        <taxon>Thalassiosira</taxon>
    </lineage>
</organism>
<dbReference type="PaxDb" id="35128-Thaps6478"/>